<dbReference type="AlphaFoldDB" id="A0A3D8J4M4"/>
<sequence length="99" mass="11309">MQSKLKRVKKIRLNKKKGGGVEKGVGNSQREVSQSPSISSSELKPLWIRVERYHRIFHLKSLDLKRGQDSIKHNPLEINDFGATLPQTLTSLHKLKILL</sequence>
<reference evidence="2 3" key="1">
    <citation type="submission" date="2018-04" db="EMBL/GenBank/DDBJ databases">
        <title>Novel Campyloabacter and Helicobacter Species and Strains.</title>
        <authorList>
            <person name="Mannion A.J."/>
            <person name="Shen Z."/>
            <person name="Fox J.G."/>
        </authorList>
    </citation>
    <scope>NUCLEOTIDE SEQUENCE [LARGE SCALE GENOMIC DNA]</scope>
    <source>
        <strain evidence="2 3">MIT 04-9366</strain>
    </source>
</reference>
<dbReference type="Proteomes" id="UP000257045">
    <property type="component" value="Unassembled WGS sequence"/>
</dbReference>
<protein>
    <submittedName>
        <fullName evidence="2">Uncharacterized protein</fullName>
    </submittedName>
</protein>
<accession>A0A3D8J4M4</accession>
<organism evidence="2 3">
    <name type="scientific">Helicobacter brantae</name>
    <dbReference type="NCBI Taxonomy" id="375927"/>
    <lineage>
        <taxon>Bacteria</taxon>
        <taxon>Pseudomonadati</taxon>
        <taxon>Campylobacterota</taxon>
        <taxon>Epsilonproteobacteria</taxon>
        <taxon>Campylobacterales</taxon>
        <taxon>Helicobacteraceae</taxon>
        <taxon>Helicobacter</taxon>
    </lineage>
</organism>
<feature type="compositionally biased region" description="Low complexity" evidence="1">
    <location>
        <begin position="24"/>
        <end position="37"/>
    </location>
</feature>
<evidence type="ECO:0000256" key="1">
    <source>
        <dbReference type="SAM" id="MobiDB-lite"/>
    </source>
</evidence>
<dbReference type="EMBL" id="NXLV01000001">
    <property type="protein sequence ID" value="RDU72166.1"/>
    <property type="molecule type" value="Genomic_DNA"/>
</dbReference>
<keyword evidence="3" id="KW-1185">Reference proteome</keyword>
<evidence type="ECO:0000313" key="3">
    <source>
        <dbReference type="Proteomes" id="UP000257045"/>
    </source>
</evidence>
<proteinExistence type="predicted"/>
<gene>
    <name evidence="2" type="ORF">CQA58_00750</name>
</gene>
<feature type="region of interest" description="Disordered" evidence="1">
    <location>
        <begin position="16"/>
        <end position="37"/>
    </location>
</feature>
<comment type="caution">
    <text evidence="2">The sequence shown here is derived from an EMBL/GenBank/DDBJ whole genome shotgun (WGS) entry which is preliminary data.</text>
</comment>
<name>A0A3D8J4M4_9HELI</name>
<evidence type="ECO:0000313" key="2">
    <source>
        <dbReference type="EMBL" id="RDU72166.1"/>
    </source>
</evidence>